<dbReference type="KEGG" id="mrtj:KHC33_00840"/>
<protein>
    <recommendedName>
        <fullName evidence="9">Protein-export membrane protein SecF</fullName>
    </recommendedName>
</protein>
<dbReference type="Gene3D" id="1.20.1640.10">
    <property type="entry name" value="Multidrug efflux transporter AcrB transmembrane domain"/>
    <property type="match status" value="1"/>
</dbReference>
<comment type="similarity">
    <text evidence="9">Belongs to the SecD/SecF family. SecF subfamily.</text>
</comment>
<evidence type="ECO:0000256" key="1">
    <source>
        <dbReference type="ARBA" id="ARBA00004651"/>
    </source>
</evidence>
<feature type="transmembrane region" description="Helical" evidence="9">
    <location>
        <begin position="12"/>
        <end position="35"/>
    </location>
</feature>
<evidence type="ECO:0000256" key="8">
    <source>
        <dbReference type="ARBA" id="ARBA00023136"/>
    </source>
</evidence>
<feature type="transmembrane region" description="Helical" evidence="9">
    <location>
        <begin position="247"/>
        <end position="268"/>
    </location>
</feature>
<feature type="domain" description="Protein export membrane protein SecD/SecF C-terminal" evidence="10">
    <location>
        <begin position="100"/>
        <end position="277"/>
    </location>
</feature>
<feature type="transmembrane region" description="Helical" evidence="9">
    <location>
        <begin position="221"/>
        <end position="241"/>
    </location>
</feature>
<organism evidence="11 12">
    <name type="scientific">Methanospirillum purgamenti</name>
    <dbReference type="NCBI Taxonomy" id="2834276"/>
    <lineage>
        <taxon>Archaea</taxon>
        <taxon>Methanobacteriati</taxon>
        <taxon>Methanobacteriota</taxon>
        <taxon>Stenosarchaea group</taxon>
        <taxon>Methanomicrobia</taxon>
        <taxon>Methanomicrobiales</taxon>
        <taxon>Methanospirillaceae</taxon>
        <taxon>Methanospirillum</taxon>
    </lineage>
</organism>
<dbReference type="RefSeq" id="WP_214419915.1">
    <property type="nucleotide sequence ID" value="NZ_CP075546.1"/>
</dbReference>
<dbReference type="GO" id="GO:0006605">
    <property type="term" value="P:protein targeting"/>
    <property type="evidence" value="ECO:0007669"/>
    <property type="project" value="UniProtKB-UniRule"/>
</dbReference>
<keyword evidence="6 9" id="KW-1133">Transmembrane helix</keyword>
<dbReference type="AlphaFoldDB" id="A0A8E7EHA6"/>
<dbReference type="InterPro" id="IPR024921">
    <property type="entry name" value="SecF_arc"/>
</dbReference>
<evidence type="ECO:0000313" key="12">
    <source>
        <dbReference type="Proteomes" id="UP000680656"/>
    </source>
</evidence>
<feature type="transmembrane region" description="Helical" evidence="9">
    <location>
        <begin position="180"/>
        <end position="200"/>
    </location>
</feature>
<evidence type="ECO:0000259" key="10">
    <source>
        <dbReference type="Pfam" id="PF02355"/>
    </source>
</evidence>
<dbReference type="PANTHER" id="PTHR30081:SF8">
    <property type="entry name" value="PROTEIN TRANSLOCASE SUBUNIT SECF"/>
    <property type="match status" value="1"/>
</dbReference>
<name>A0A8E7EHA6_9EURY</name>
<dbReference type="NCBIfam" id="NF006354">
    <property type="entry name" value="PRK08578.1-2"/>
    <property type="match status" value="1"/>
</dbReference>
<comment type="subcellular location">
    <subcellularLocation>
        <location evidence="1 9">Cell membrane</location>
        <topology evidence="1 9">Multi-pass membrane protein</topology>
    </subcellularLocation>
</comment>
<dbReference type="PANTHER" id="PTHR30081">
    <property type="entry name" value="PROTEIN-EXPORT MEMBRANE PROTEIN SEC"/>
    <property type="match status" value="1"/>
</dbReference>
<keyword evidence="2 9" id="KW-0813">Transport</keyword>
<dbReference type="Pfam" id="PF02355">
    <property type="entry name" value="SecD_SecF_C"/>
    <property type="match status" value="1"/>
</dbReference>
<keyword evidence="7 9" id="KW-0811">Translocation</keyword>
<evidence type="ECO:0000256" key="9">
    <source>
        <dbReference type="HAMAP-Rule" id="MF_01464"/>
    </source>
</evidence>
<gene>
    <name evidence="9" type="primary">secF</name>
    <name evidence="11" type="ORF">KHC33_00840</name>
</gene>
<evidence type="ECO:0000313" key="11">
    <source>
        <dbReference type="EMBL" id="QVV89113.1"/>
    </source>
</evidence>
<dbReference type="Proteomes" id="UP000680656">
    <property type="component" value="Chromosome"/>
</dbReference>
<dbReference type="SUPFAM" id="SSF82866">
    <property type="entry name" value="Multidrug efflux transporter AcrB transmembrane domain"/>
    <property type="match status" value="1"/>
</dbReference>
<dbReference type="GO" id="GO:0005886">
    <property type="term" value="C:plasma membrane"/>
    <property type="evidence" value="ECO:0007669"/>
    <property type="project" value="UniProtKB-SubCell"/>
</dbReference>
<evidence type="ECO:0000256" key="4">
    <source>
        <dbReference type="ARBA" id="ARBA00022692"/>
    </source>
</evidence>
<evidence type="ECO:0000256" key="5">
    <source>
        <dbReference type="ARBA" id="ARBA00022927"/>
    </source>
</evidence>
<feature type="transmembrane region" description="Helical" evidence="9">
    <location>
        <begin position="128"/>
        <end position="147"/>
    </location>
</feature>
<comment type="subunit">
    <text evidence="9">Part of the protein translocation apparatus. Forms a complex with SecD.</text>
</comment>
<evidence type="ECO:0000256" key="6">
    <source>
        <dbReference type="ARBA" id="ARBA00022989"/>
    </source>
</evidence>
<dbReference type="GO" id="GO:0065002">
    <property type="term" value="P:intracellular protein transmembrane transport"/>
    <property type="evidence" value="ECO:0007669"/>
    <property type="project" value="UniProtKB-UniRule"/>
</dbReference>
<proteinExistence type="inferred from homology"/>
<keyword evidence="5 9" id="KW-0653">Protein transport</keyword>
<evidence type="ECO:0000256" key="3">
    <source>
        <dbReference type="ARBA" id="ARBA00022475"/>
    </source>
</evidence>
<comment type="function">
    <text evidence="9">Involved in protein export.</text>
</comment>
<dbReference type="InterPro" id="IPR022813">
    <property type="entry name" value="SecD/SecF_arch_bac"/>
</dbReference>
<accession>A0A8E7EHA6</accession>
<evidence type="ECO:0000256" key="7">
    <source>
        <dbReference type="ARBA" id="ARBA00023010"/>
    </source>
</evidence>
<dbReference type="EMBL" id="CP075546">
    <property type="protein sequence ID" value="QVV89113.1"/>
    <property type="molecule type" value="Genomic_DNA"/>
</dbReference>
<keyword evidence="4 9" id="KW-0812">Transmembrane</keyword>
<dbReference type="InterPro" id="IPR048634">
    <property type="entry name" value="SecD_SecF_C"/>
</dbReference>
<sequence length="292" mass="31523">MNFFTYDISSISPVKLCIIPMVILVLSLVSVGMMWMQTGLPVSPGIEFQGGISVTIVTDETPEELKEFFSGYPLISVNEGINNGKYLKFGPMDDATAIEFTKKVEEKYSGAKIDQIGSSFGKTLQEQAIIALLISFIGMAIVVFAVFRTFVPAAAVVVSAFADMVMTGAAMNVLGIQLSLGTTAALLMLIGYSVDSDILLTSRVLKRKGKFDEKMQGAFKTGIIMTTTTFGAILAMWAVSAIGGIQIIWEIASVLLIGLFFDVMNTWLTNAGIIKWYMIEGKGRLSSGQRGA</sequence>
<keyword evidence="8 9" id="KW-0472">Membrane</keyword>
<keyword evidence="3 9" id="KW-1003">Cell membrane</keyword>
<evidence type="ECO:0000256" key="2">
    <source>
        <dbReference type="ARBA" id="ARBA00022448"/>
    </source>
</evidence>
<reference evidence="11 12" key="1">
    <citation type="submission" date="2021-05" db="EMBL/GenBank/DDBJ databases">
        <title>A novel Methanospirillum isolate from a pyrite-forming mixed culture.</title>
        <authorList>
            <person name="Bunk B."/>
            <person name="Sproer C."/>
            <person name="Spring S."/>
            <person name="Pester M."/>
        </authorList>
    </citation>
    <scope>NUCLEOTIDE SEQUENCE [LARGE SCALE GENOMIC DNA]</scope>
    <source>
        <strain evidence="11 12">J.3.6.1-F.2.7.3</strain>
    </source>
</reference>
<keyword evidence="12" id="KW-1185">Reference proteome</keyword>
<dbReference type="HAMAP" id="MF_01464_A">
    <property type="entry name" value="SecF_A"/>
    <property type="match status" value="1"/>
</dbReference>
<dbReference type="GeneID" id="65566935"/>
<comment type="caution">
    <text evidence="9">Lacks conserved residue(s) required for the propagation of feature annotation.</text>
</comment>